<reference evidence="3 4" key="1">
    <citation type="submission" date="2024-05" db="EMBL/GenBank/DDBJ databases">
        <authorList>
            <person name="Duchaud E."/>
        </authorList>
    </citation>
    <scope>NUCLEOTIDE SEQUENCE [LARGE SCALE GENOMIC DNA]</scope>
    <source>
        <strain evidence="3">Ena-SAMPLE-TAB-13-05-2024-13:56:06:370-140302</strain>
    </source>
</reference>
<evidence type="ECO:0000313" key="3">
    <source>
        <dbReference type="EMBL" id="CAL2075204.1"/>
    </source>
</evidence>
<feature type="domain" description="Glycosyl transferase family 1" evidence="1">
    <location>
        <begin position="209"/>
        <end position="356"/>
    </location>
</feature>
<dbReference type="PANTHER" id="PTHR45947">
    <property type="entry name" value="SULFOQUINOVOSYL TRANSFERASE SQD2"/>
    <property type="match status" value="1"/>
</dbReference>
<dbReference type="Proteomes" id="UP001497416">
    <property type="component" value="Unassembled WGS sequence"/>
</dbReference>
<name>A0ABM9NQL7_9FLAO</name>
<dbReference type="RefSeq" id="WP_348709634.1">
    <property type="nucleotide sequence ID" value="NZ_CAXIXY010000003.1"/>
</dbReference>
<dbReference type="Gene3D" id="3.40.50.2000">
    <property type="entry name" value="Glycogen Phosphorylase B"/>
    <property type="match status" value="2"/>
</dbReference>
<dbReference type="Pfam" id="PF00534">
    <property type="entry name" value="Glycos_transf_1"/>
    <property type="match status" value="1"/>
</dbReference>
<dbReference type="SUPFAM" id="SSF53756">
    <property type="entry name" value="UDP-Glycosyltransferase/glycogen phosphorylase"/>
    <property type="match status" value="1"/>
</dbReference>
<proteinExistence type="predicted"/>
<protein>
    <submittedName>
        <fullName evidence="3">Glycosyltransferase involved in cell wall biosynthesis</fullName>
    </submittedName>
</protein>
<dbReference type="CDD" id="cd03801">
    <property type="entry name" value="GT4_PimA-like"/>
    <property type="match status" value="1"/>
</dbReference>
<evidence type="ECO:0000313" key="4">
    <source>
        <dbReference type="Proteomes" id="UP001497416"/>
    </source>
</evidence>
<dbReference type="InterPro" id="IPR001296">
    <property type="entry name" value="Glyco_trans_1"/>
</dbReference>
<dbReference type="PANTHER" id="PTHR45947:SF15">
    <property type="entry name" value="TEICHURONIC ACID BIOSYNTHESIS GLYCOSYLTRANSFERASE TUAC-RELATED"/>
    <property type="match status" value="1"/>
</dbReference>
<comment type="caution">
    <text evidence="3">The sequence shown here is derived from an EMBL/GenBank/DDBJ whole genome shotgun (WGS) entry which is preliminary data.</text>
</comment>
<accession>A0ABM9NQL7</accession>
<dbReference type="InterPro" id="IPR050194">
    <property type="entry name" value="Glycosyltransferase_grp1"/>
</dbReference>
<gene>
    <name evidence="3" type="ORF">T190607A01A_10151</name>
</gene>
<dbReference type="InterPro" id="IPR028098">
    <property type="entry name" value="Glyco_trans_4-like_N"/>
</dbReference>
<organism evidence="3 4">
    <name type="scientific">Tenacibaculum platacis</name>
    <dbReference type="NCBI Taxonomy" id="3137852"/>
    <lineage>
        <taxon>Bacteria</taxon>
        <taxon>Pseudomonadati</taxon>
        <taxon>Bacteroidota</taxon>
        <taxon>Flavobacteriia</taxon>
        <taxon>Flavobacteriales</taxon>
        <taxon>Flavobacteriaceae</taxon>
        <taxon>Tenacibaculum</taxon>
    </lineage>
</organism>
<dbReference type="EMBL" id="CAXIXY010000003">
    <property type="protein sequence ID" value="CAL2075204.1"/>
    <property type="molecule type" value="Genomic_DNA"/>
</dbReference>
<evidence type="ECO:0000259" key="2">
    <source>
        <dbReference type="Pfam" id="PF13439"/>
    </source>
</evidence>
<sequence>MNQKTKKHILFLCGWYPSRVLPNNGDFIQRHAEAVSLKHKVSVVHIISDPNIDSTIEINSKIINGVSTHIAYVKPSMNTISKIFRFYKAFRKLLKLVGEFDFIHLNKLFPFGIFALYLNRKFKKEFIISEHWTGYHQPQVEQLSKIEQLISKRIAKKAKYICPVSKDLQNSMELFGLKGNYHPVPNVVDTNSFSVKTKDSTNSFTILHASNMLDEHKNVSGIIRVISKFKEFTSDFKLVLIGENSIKYKVLSDKLNISNHIDFIKHVPHKEIIQHMQNANVFVLFSNYENLPCVILESFSCGTPVISTNVGGISEFFPNNFGHLITPNNELELLEALKSVYHEKVNKDELHEYATQHFSKEVICNTFSELYLN</sequence>
<dbReference type="Pfam" id="PF13439">
    <property type="entry name" value="Glyco_transf_4"/>
    <property type="match status" value="1"/>
</dbReference>
<keyword evidence="4" id="KW-1185">Reference proteome</keyword>
<feature type="domain" description="Glycosyltransferase subfamily 4-like N-terminal" evidence="2">
    <location>
        <begin position="36"/>
        <end position="191"/>
    </location>
</feature>
<evidence type="ECO:0000259" key="1">
    <source>
        <dbReference type="Pfam" id="PF00534"/>
    </source>
</evidence>